<evidence type="ECO:0000313" key="4">
    <source>
        <dbReference type="Proteomes" id="UP000646053"/>
    </source>
</evidence>
<dbReference type="PANTHER" id="PTHR34475">
    <property type="match status" value="1"/>
</dbReference>
<accession>A0A8J7YWZ2</accession>
<keyword evidence="4" id="KW-1185">Reference proteome</keyword>
<organism evidence="3 4">
    <name type="scientific">Myxacorys almedinensis A</name>
    <dbReference type="NCBI Taxonomy" id="2690445"/>
    <lineage>
        <taxon>Bacteria</taxon>
        <taxon>Bacillati</taxon>
        <taxon>Cyanobacteriota</taxon>
        <taxon>Cyanophyceae</taxon>
        <taxon>Leptolyngbyales</taxon>
        <taxon>Leptolyngbyaceae</taxon>
        <taxon>Myxacorys</taxon>
        <taxon>Myxacorys almedinensis</taxon>
    </lineage>
</organism>
<reference evidence="3" key="1">
    <citation type="submission" date="2019-12" db="EMBL/GenBank/DDBJ databases">
        <title>High-Quality draft genome sequences of three cyanobacteria isolated from the limestone walls of the Old Cathedral of Coimbra.</title>
        <authorList>
            <person name="Tiago I."/>
            <person name="Soares F."/>
            <person name="Portugal A."/>
        </authorList>
    </citation>
    <scope>NUCLEOTIDE SEQUENCE</scope>
    <source>
        <strain evidence="3">A</strain>
    </source>
</reference>
<dbReference type="Proteomes" id="UP000646053">
    <property type="component" value="Unassembled WGS sequence"/>
</dbReference>
<feature type="domain" description="Cytoskeleton protein RodZ-like C-terminal" evidence="2">
    <location>
        <begin position="231"/>
        <end position="296"/>
    </location>
</feature>
<dbReference type="InterPro" id="IPR010982">
    <property type="entry name" value="Lambda_DNA-bd_dom_sf"/>
</dbReference>
<dbReference type="InterPro" id="IPR001387">
    <property type="entry name" value="Cro/C1-type_HTH"/>
</dbReference>
<evidence type="ECO:0000259" key="2">
    <source>
        <dbReference type="Pfam" id="PF13464"/>
    </source>
</evidence>
<name>A0A8J7YWZ2_9CYAN</name>
<gene>
    <name evidence="3" type="ORF">GS601_02475</name>
</gene>
<dbReference type="Gene3D" id="1.10.260.40">
    <property type="entry name" value="lambda repressor-like DNA-binding domains"/>
    <property type="match status" value="1"/>
</dbReference>
<comment type="caution">
    <text evidence="3">The sequence shown here is derived from an EMBL/GenBank/DDBJ whole genome shotgun (WGS) entry which is preliminary data.</text>
</comment>
<sequence length="305" mass="31733">MEFLETSAQAEHLKEIGNRLSEERQHRSVSLQEVAAKTYIPLRLLNAIEAGRMDLLPEPVFVQGFIRRYADLLGLDGTSISKEFPLNASPVPPDVLKTVAPPPVPETLVPKLPQPDETIPASSLKVERPDPVERPTSPKPPGFESEGLSSKLPWIVGGIAGIGAIALLASLLTSPPDANQNPATSIKPVSGTTAQPSPISPPGSASALQEQPTAASPTAAPAATAPVSVKLSLTDDSWVEIQTDGEIVFEGTLPKGTQKTWSGNNQVVVSAGNAGAVSASYNNGAAKVLGTLGDVVTTNFPPTAP</sequence>
<dbReference type="InterPro" id="IPR050400">
    <property type="entry name" value="Bact_Cytoskel_RodZ"/>
</dbReference>
<dbReference type="EMBL" id="WVIE01000002">
    <property type="protein sequence ID" value="NDJ16162.1"/>
    <property type="molecule type" value="Genomic_DNA"/>
</dbReference>
<dbReference type="CDD" id="cd00093">
    <property type="entry name" value="HTH_XRE"/>
    <property type="match status" value="1"/>
</dbReference>
<feature type="compositionally biased region" description="Low complexity" evidence="1">
    <location>
        <begin position="194"/>
        <end position="224"/>
    </location>
</feature>
<feature type="region of interest" description="Disordered" evidence="1">
    <location>
        <begin position="178"/>
        <end position="224"/>
    </location>
</feature>
<dbReference type="Pfam" id="PF13413">
    <property type="entry name" value="HTH_25"/>
    <property type="match status" value="1"/>
</dbReference>
<dbReference type="SUPFAM" id="SSF47413">
    <property type="entry name" value="lambda repressor-like DNA-binding domains"/>
    <property type="match status" value="1"/>
</dbReference>
<evidence type="ECO:0000313" key="3">
    <source>
        <dbReference type="EMBL" id="NDJ16162.1"/>
    </source>
</evidence>
<dbReference type="RefSeq" id="WP_162421671.1">
    <property type="nucleotide sequence ID" value="NZ_WVIE01000002.1"/>
</dbReference>
<evidence type="ECO:0000256" key="1">
    <source>
        <dbReference type="SAM" id="MobiDB-lite"/>
    </source>
</evidence>
<dbReference type="AlphaFoldDB" id="A0A8J7YWZ2"/>
<dbReference type="InterPro" id="IPR025194">
    <property type="entry name" value="RodZ-like_C"/>
</dbReference>
<dbReference type="GO" id="GO:0003677">
    <property type="term" value="F:DNA binding"/>
    <property type="evidence" value="ECO:0007669"/>
    <property type="project" value="InterPro"/>
</dbReference>
<feature type="region of interest" description="Disordered" evidence="1">
    <location>
        <begin position="106"/>
        <end position="147"/>
    </location>
</feature>
<dbReference type="Pfam" id="PF13464">
    <property type="entry name" value="RodZ_C"/>
    <property type="match status" value="1"/>
</dbReference>
<protein>
    <submittedName>
        <fullName evidence="3">DUF4115 domain-containing protein</fullName>
    </submittedName>
</protein>
<proteinExistence type="predicted"/>
<dbReference type="PANTHER" id="PTHR34475:SF1">
    <property type="entry name" value="CYTOSKELETON PROTEIN RODZ"/>
    <property type="match status" value="1"/>
</dbReference>